<evidence type="ECO:0000256" key="3">
    <source>
        <dbReference type="ARBA" id="ARBA00022960"/>
    </source>
</evidence>
<evidence type="ECO:0000313" key="8">
    <source>
        <dbReference type="EMBL" id="HGS87358.1"/>
    </source>
</evidence>
<accession>A0A7C4KZN4</accession>
<dbReference type="Pfam" id="PF02388">
    <property type="entry name" value="FemAB"/>
    <property type="match status" value="2"/>
</dbReference>
<dbReference type="GO" id="GO:0016747">
    <property type="term" value="F:acyltransferase activity, transferring groups other than amino-acyl groups"/>
    <property type="evidence" value="ECO:0007669"/>
    <property type="project" value="InterPro"/>
</dbReference>
<dbReference type="SUPFAM" id="SSF55729">
    <property type="entry name" value="Acyl-CoA N-acyltransferases (Nat)"/>
    <property type="match status" value="2"/>
</dbReference>
<dbReference type="InterPro" id="IPR050644">
    <property type="entry name" value="PG_Glycine_Bridge_Synth"/>
</dbReference>
<dbReference type="AlphaFoldDB" id="A0A7C4KZN4"/>
<dbReference type="GO" id="GO:0071555">
    <property type="term" value="P:cell wall organization"/>
    <property type="evidence" value="ECO:0007669"/>
    <property type="project" value="UniProtKB-KW"/>
</dbReference>
<name>A0A7C4KZN4_9CHLR</name>
<gene>
    <name evidence="8" type="ORF">ENT17_07030</name>
</gene>
<feature type="domain" description="N-acetyltransferase" evidence="7">
    <location>
        <begin position="202"/>
        <end position="347"/>
    </location>
</feature>
<dbReference type="EMBL" id="DSXR01000074">
    <property type="protein sequence ID" value="HGS87358.1"/>
    <property type="molecule type" value="Genomic_DNA"/>
</dbReference>
<reference evidence="8" key="1">
    <citation type="journal article" date="2020" name="mSystems">
        <title>Genome- and Community-Level Interaction Insights into Carbon Utilization and Element Cycling Functions of Hydrothermarchaeota in Hydrothermal Sediment.</title>
        <authorList>
            <person name="Zhou Z."/>
            <person name="Liu Y."/>
            <person name="Xu W."/>
            <person name="Pan J."/>
            <person name="Luo Z.H."/>
            <person name="Li M."/>
        </authorList>
    </citation>
    <scope>NUCLEOTIDE SEQUENCE [LARGE SCALE GENOMIC DNA]</scope>
    <source>
        <strain evidence="8">SpSt-556</strain>
    </source>
</reference>
<dbReference type="PROSITE" id="PS51191">
    <property type="entry name" value="FEMABX"/>
    <property type="match status" value="1"/>
</dbReference>
<protein>
    <submittedName>
        <fullName evidence="8">Peptidoglycan bridge formation glycyltransferase FemA/FemB family protein</fullName>
    </submittedName>
</protein>
<dbReference type="PANTHER" id="PTHR36174">
    <property type="entry name" value="LIPID II:GLYCINE GLYCYLTRANSFERASE"/>
    <property type="match status" value="1"/>
</dbReference>
<keyword evidence="2 8" id="KW-0808">Transferase</keyword>
<evidence type="ECO:0000256" key="5">
    <source>
        <dbReference type="ARBA" id="ARBA00023315"/>
    </source>
</evidence>
<organism evidence="8">
    <name type="scientific">Bellilinea caldifistulae</name>
    <dbReference type="NCBI Taxonomy" id="360411"/>
    <lineage>
        <taxon>Bacteria</taxon>
        <taxon>Bacillati</taxon>
        <taxon>Chloroflexota</taxon>
        <taxon>Anaerolineae</taxon>
        <taxon>Anaerolineales</taxon>
        <taxon>Anaerolineaceae</taxon>
        <taxon>Bellilinea</taxon>
    </lineage>
</organism>
<evidence type="ECO:0000259" key="7">
    <source>
        <dbReference type="PROSITE" id="PS51186"/>
    </source>
</evidence>
<dbReference type="GO" id="GO:0016755">
    <property type="term" value="F:aminoacyltransferase activity"/>
    <property type="evidence" value="ECO:0007669"/>
    <property type="project" value="InterPro"/>
</dbReference>
<keyword evidence="6" id="KW-0961">Cell wall biogenesis/degradation</keyword>
<evidence type="ECO:0000256" key="1">
    <source>
        <dbReference type="ARBA" id="ARBA00009943"/>
    </source>
</evidence>
<keyword evidence="4" id="KW-0573">Peptidoglycan synthesis</keyword>
<proteinExistence type="inferred from homology"/>
<comment type="similarity">
    <text evidence="1">Belongs to the FemABX family.</text>
</comment>
<dbReference type="InterPro" id="IPR000182">
    <property type="entry name" value="GNAT_dom"/>
</dbReference>
<evidence type="ECO:0000256" key="4">
    <source>
        <dbReference type="ARBA" id="ARBA00022984"/>
    </source>
</evidence>
<comment type="caution">
    <text evidence="8">The sequence shown here is derived from an EMBL/GenBank/DDBJ whole genome shotgun (WGS) entry which is preliminary data.</text>
</comment>
<evidence type="ECO:0000256" key="6">
    <source>
        <dbReference type="ARBA" id="ARBA00023316"/>
    </source>
</evidence>
<dbReference type="Gene3D" id="3.40.630.30">
    <property type="match status" value="2"/>
</dbReference>
<keyword evidence="3" id="KW-0133">Cell shape</keyword>
<dbReference type="GO" id="GO:0009252">
    <property type="term" value="P:peptidoglycan biosynthetic process"/>
    <property type="evidence" value="ECO:0007669"/>
    <property type="project" value="UniProtKB-KW"/>
</dbReference>
<dbReference type="PROSITE" id="PS51186">
    <property type="entry name" value="GNAT"/>
    <property type="match status" value="1"/>
</dbReference>
<evidence type="ECO:0000256" key="2">
    <source>
        <dbReference type="ARBA" id="ARBA00022679"/>
    </source>
</evidence>
<sequence>MKAMDMEFHQWNNLIFDLPAAHILQTRQWADIKARHRWRPLPQIWRDDNGRIKAAAMVLERSLKVGGFSDVVRVMYVPRGPLLDWRDEKWGIQVISDLEKLAQRRRAIFIKIDPEVVVGRGIPQTEEAIEDGYGQNVVDWLQQRKWRFSPEQIQFRNTVWLDLSGTEEEWLARMKQKSRYNLRLAQRKGVKVQLGSMQDLPLLYRMYAETSLRDGFTIRNEDYYLTVWREFLEADMAEVLLAEVEGEVVAGLVLFFFAGRAWYLYGMSRNVHRDKMPNYPLQWEAMRRAKARGCQVYDLWGAPDEFNEQDRMWGVFRFKQGLGGEVIRTIGAWDYPARPLMYALYLQVLPRLLSWMRRRGEEQTRREVGV</sequence>
<dbReference type="InterPro" id="IPR016181">
    <property type="entry name" value="Acyl_CoA_acyltransferase"/>
</dbReference>
<keyword evidence="5" id="KW-0012">Acyltransferase</keyword>
<dbReference type="PANTHER" id="PTHR36174:SF1">
    <property type="entry name" value="LIPID II:GLYCINE GLYCYLTRANSFERASE"/>
    <property type="match status" value="1"/>
</dbReference>
<dbReference type="InterPro" id="IPR003447">
    <property type="entry name" value="FEMABX"/>
</dbReference>
<dbReference type="GO" id="GO:0008360">
    <property type="term" value="P:regulation of cell shape"/>
    <property type="evidence" value="ECO:0007669"/>
    <property type="project" value="UniProtKB-KW"/>
</dbReference>